<evidence type="ECO:0000256" key="8">
    <source>
        <dbReference type="ARBA" id="ARBA00022777"/>
    </source>
</evidence>
<dbReference type="RefSeq" id="WP_059054221.1">
    <property type="nucleotide sequence ID" value="NZ_LOJF01000009.1"/>
</dbReference>
<dbReference type="STRING" id="1299998.AUL39_04655"/>
<evidence type="ECO:0000256" key="6">
    <source>
        <dbReference type="ARBA" id="ARBA00022692"/>
    </source>
</evidence>
<dbReference type="InterPro" id="IPR000829">
    <property type="entry name" value="DAGK"/>
</dbReference>
<feature type="binding site" evidence="17">
    <location>
        <position position="78"/>
    </location>
    <ligand>
        <name>ATP</name>
        <dbReference type="ChEBI" id="CHEBI:30616"/>
    </ligand>
</feature>
<evidence type="ECO:0000256" key="10">
    <source>
        <dbReference type="ARBA" id="ARBA00022989"/>
    </source>
</evidence>
<dbReference type="Gene3D" id="1.10.287.3610">
    <property type="match status" value="1"/>
</dbReference>
<dbReference type="GO" id="GO:0005886">
    <property type="term" value="C:plasma membrane"/>
    <property type="evidence" value="ECO:0007669"/>
    <property type="project" value="UniProtKB-SubCell"/>
</dbReference>
<dbReference type="Pfam" id="PF01219">
    <property type="entry name" value="DAGK_prokar"/>
    <property type="match status" value="1"/>
</dbReference>
<dbReference type="GO" id="GO:0008654">
    <property type="term" value="P:phospholipid biosynthetic process"/>
    <property type="evidence" value="ECO:0007669"/>
    <property type="project" value="UniProtKB-KW"/>
</dbReference>
<comment type="cofactor">
    <cofactor evidence="18">
        <name>Mg(2+)</name>
        <dbReference type="ChEBI" id="CHEBI:18420"/>
    </cofactor>
    <text evidence="18">Mn(2+), Zn(2+), Cd(2+) and Co(2+) support activity to lesser extents.</text>
</comment>
<feature type="binding site" evidence="18">
    <location>
        <position position="30"/>
    </location>
    <ligand>
        <name>a divalent metal cation</name>
        <dbReference type="ChEBI" id="CHEBI:60240"/>
    </ligand>
</feature>
<evidence type="ECO:0000256" key="14">
    <source>
        <dbReference type="ARBA" id="ARBA00023264"/>
    </source>
</evidence>
<keyword evidence="7 17" id="KW-0547">Nucleotide-binding</keyword>
<sequence>MIPGSNNDHPSFRKSFLFAIQGFRTAVRTERNIKVMIGGGIGAIVAGFVVGLDPLSWAIVLMCCGVVISAELLNTAVETVVDLVSPEFHPLAGRAKDIAAAAVWVLSVLVALVGIIVFANAIFF</sequence>
<keyword evidence="8 20" id="KW-0418">Kinase</keyword>
<evidence type="ECO:0000256" key="5">
    <source>
        <dbReference type="ARBA" id="ARBA00022679"/>
    </source>
</evidence>
<keyword evidence="18" id="KW-0460">Magnesium</keyword>
<keyword evidence="18" id="KW-0479">Metal-binding</keyword>
<feature type="binding site" evidence="17">
    <location>
        <begin position="96"/>
        <end position="97"/>
    </location>
    <ligand>
        <name>ATP</name>
        <dbReference type="ChEBI" id="CHEBI:30616"/>
    </ligand>
</feature>
<evidence type="ECO:0000256" key="16">
    <source>
        <dbReference type="PIRSR" id="PIRSR600829-2"/>
    </source>
</evidence>
<evidence type="ECO:0000256" key="17">
    <source>
        <dbReference type="PIRSR" id="PIRSR600829-3"/>
    </source>
</evidence>
<keyword evidence="13" id="KW-0594">Phospholipid biosynthesis</keyword>
<name>A0A100YV85_TRASO</name>
<feature type="binding site" evidence="17">
    <location>
        <position position="30"/>
    </location>
    <ligand>
        <name>ATP</name>
        <dbReference type="ChEBI" id="CHEBI:30616"/>
    </ligand>
</feature>
<dbReference type="GO" id="GO:0046872">
    <property type="term" value="F:metal ion binding"/>
    <property type="evidence" value="ECO:0007669"/>
    <property type="project" value="UniProtKB-KW"/>
</dbReference>
<evidence type="ECO:0000256" key="7">
    <source>
        <dbReference type="ARBA" id="ARBA00022741"/>
    </source>
</evidence>
<proteinExistence type="inferred from homology"/>
<dbReference type="CDD" id="cd14265">
    <property type="entry name" value="UDPK_IM_like"/>
    <property type="match status" value="1"/>
</dbReference>
<dbReference type="InterPro" id="IPR036945">
    <property type="entry name" value="DAGK_sf"/>
</dbReference>
<feature type="binding site" evidence="18">
    <location>
        <position position="78"/>
    </location>
    <ligand>
        <name>a divalent metal cation</name>
        <dbReference type="ChEBI" id="CHEBI:60240"/>
    </ligand>
</feature>
<feature type="transmembrane region" description="Helical" evidence="19">
    <location>
        <begin position="33"/>
        <end position="51"/>
    </location>
</feature>
<keyword evidence="5" id="KW-0808">Transferase</keyword>
<accession>A0A100YV85</accession>
<feature type="transmembrane region" description="Helical" evidence="19">
    <location>
        <begin position="98"/>
        <end position="123"/>
    </location>
</feature>
<evidence type="ECO:0000256" key="2">
    <source>
        <dbReference type="ARBA" id="ARBA00005967"/>
    </source>
</evidence>
<keyword evidence="4" id="KW-0444">Lipid biosynthesis</keyword>
<dbReference type="PANTHER" id="PTHR34299">
    <property type="entry name" value="DIACYLGLYCEROL KINASE"/>
    <property type="match status" value="1"/>
</dbReference>
<evidence type="ECO:0000313" key="20">
    <source>
        <dbReference type="EMBL" id="KUH58308.1"/>
    </source>
</evidence>
<keyword evidence="9 17" id="KW-0067">ATP-binding</keyword>
<keyword evidence="12 19" id="KW-0472">Membrane</keyword>
<feature type="binding site" evidence="17">
    <location>
        <begin position="87"/>
        <end position="89"/>
    </location>
    <ligand>
        <name>ATP</name>
        <dbReference type="ChEBI" id="CHEBI:30616"/>
    </ligand>
</feature>
<dbReference type="AlphaFoldDB" id="A0A100YV85"/>
<evidence type="ECO:0000256" key="13">
    <source>
        <dbReference type="ARBA" id="ARBA00023209"/>
    </source>
</evidence>
<comment type="caution">
    <text evidence="20">The sequence shown here is derived from an EMBL/GenBank/DDBJ whole genome shotgun (WGS) entry which is preliminary data.</text>
</comment>
<keyword evidence="14" id="KW-1208">Phospholipid metabolism</keyword>
<keyword evidence="10 19" id="KW-1133">Transmembrane helix</keyword>
<feature type="binding site" evidence="16">
    <location>
        <position position="71"/>
    </location>
    <ligand>
        <name>substrate</name>
    </ligand>
</feature>
<gene>
    <name evidence="20" type="ORF">AUL39_04655</name>
</gene>
<keyword evidence="6 19" id="KW-0812">Transmembrane</keyword>
<evidence type="ECO:0000256" key="18">
    <source>
        <dbReference type="PIRSR" id="PIRSR600829-4"/>
    </source>
</evidence>
<evidence type="ECO:0000256" key="19">
    <source>
        <dbReference type="SAM" id="Phobius"/>
    </source>
</evidence>
<evidence type="ECO:0000313" key="21">
    <source>
        <dbReference type="Proteomes" id="UP000054078"/>
    </source>
</evidence>
<dbReference type="GO" id="GO:0005524">
    <property type="term" value="F:ATP binding"/>
    <property type="evidence" value="ECO:0007669"/>
    <property type="project" value="UniProtKB-KW"/>
</dbReference>
<feature type="transmembrane region" description="Helical" evidence="19">
    <location>
        <begin position="57"/>
        <end position="77"/>
    </location>
</feature>
<comment type="subcellular location">
    <subcellularLocation>
        <location evidence="1">Cell membrane</location>
        <topology evidence="1">Multi-pass membrane protein</topology>
    </subcellularLocation>
</comment>
<evidence type="ECO:0000256" key="15">
    <source>
        <dbReference type="PIRSR" id="PIRSR600829-1"/>
    </source>
</evidence>
<evidence type="ECO:0000256" key="11">
    <source>
        <dbReference type="ARBA" id="ARBA00023098"/>
    </source>
</evidence>
<comment type="similarity">
    <text evidence="2">Belongs to the bacterial diacylglycerol kinase family.</text>
</comment>
<dbReference type="InterPro" id="IPR033717">
    <property type="entry name" value="UDPK"/>
</dbReference>
<evidence type="ECO:0000256" key="1">
    <source>
        <dbReference type="ARBA" id="ARBA00004651"/>
    </source>
</evidence>
<evidence type="ECO:0000256" key="12">
    <source>
        <dbReference type="ARBA" id="ARBA00023136"/>
    </source>
</evidence>
<reference evidence="20 21" key="1">
    <citation type="submission" date="2015-12" db="EMBL/GenBank/DDBJ databases">
        <title>Draft Genome Sequence of Olsenella scatoligenes SK9K4T; a Producer of 3-Methylindole- (skatole) and 4-Methylphenol- (p-cresol) Isolated from Pig Feces.</title>
        <authorList>
            <person name="Li X."/>
            <person name="Borg B."/>
            <person name="Canibe N."/>
        </authorList>
    </citation>
    <scope>NUCLEOTIDE SEQUENCE [LARGE SCALE GENOMIC DNA]</scope>
    <source>
        <strain evidence="20 21">SK9K4</strain>
    </source>
</reference>
<dbReference type="EMBL" id="LOJF01000009">
    <property type="protein sequence ID" value="KUH58308.1"/>
    <property type="molecule type" value="Genomic_DNA"/>
</dbReference>
<keyword evidence="21" id="KW-1185">Reference proteome</keyword>
<evidence type="ECO:0000256" key="4">
    <source>
        <dbReference type="ARBA" id="ARBA00022516"/>
    </source>
</evidence>
<dbReference type="PROSITE" id="PS01069">
    <property type="entry name" value="DAGK_PROKAR"/>
    <property type="match status" value="1"/>
</dbReference>
<dbReference type="Proteomes" id="UP000054078">
    <property type="component" value="Unassembled WGS sequence"/>
</dbReference>
<dbReference type="OrthoDB" id="9796011at2"/>
<feature type="active site" description="Proton acceptor" evidence="15">
    <location>
        <position position="71"/>
    </location>
</feature>
<keyword evidence="11" id="KW-0443">Lipid metabolism</keyword>
<keyword evidence="3" id="KW-1003">Cell membrane</keyword>
<protein>
    <submittedName>
        <fullName evidence="20">Diacylglycerol kinase</fullName>
    </submittedName>
</protein>
<organism evidence="20 21">
    <name type="scientific">Tractidigestivibacter scatoligenes</name>
    <name type="common">Olsenella scatoligenes</name>
    <dbReference type="NCBI Taxonomy" id="1299998"/>
    <lineage>
        <taxon>Bacteria</taxon>
        <taxon>Bacillati</taxon>
        <taxon>Actinomycetota</taxon>
        <taxon>Coriobacteriia</taxon>
        <taxon>Coriobacteriales</taxon>
        <taxon>Atopobiaceae</taxon>
        <taxon>Tractidigestivibacter</taxon>
    </lineage>
</organism>
<evidence type="ECO:0000256" key="3">
    <source>
        <dbReference type="ARBA" id="ARBA00022475"/>
    </source>
</evidence>
<dbReference type="PANTHER" id="PTHR34299:SF1">
    <property type="entry name" value="DIACYLGLYCEROL KINASE"/>
    <property type="match status" value="1"/>
</dbReference>
<evidence type="ECO:0000256" key="9">
    <source>
        <dbReference type="ARBA" id="ARBA00022840"/>
    </source>
</evidence>
<dbReference type="GO" id="GO:0016301">
    <property type="term" value="F:kinase activity"/>
    <property type="evidence" value="ECO:0007669"/>
    <property type="project" value="UniProtKB-KW"/>
</dbReference>